<sequence length="303" mass="30519">MAVAGGAPSADAAGPTDLVELLAALMPLAAALPPTGAGASAVDGIDEALHDACAVGALLLSEALRPAEVPPGELLLGVLELLGTAPGARGGACHLELLATLTECVAARAQALGPAGVASCLHAVARSRALASLGSSRAAAGSTAAEAAAAACRRARAFCGMPEEPATAPGPGAGPGAPSRLPPAASELLRALLLWDRRLSAAEAARGAHFCALALDCPAFGEEERGQARAGLSQLLRRLSWERRRWSPEDRGLIASVGALLRSEFPELLRPPFAGRSVLAMLEELRGERTVTAAANAPIGRST</sequence>
<gene>
    <name evidence="1" type="ORF">PCOR1329_LOCUS42413</name>
</gene>
<evidence type="ECO:0000313" key="2">
    <source>
        <dbReference type="Proteomes" id="UP001189429"/>
    </source>
</evidence>
<keyword evidence="2" id="KW-1185">Reference proteome</keyword>
<proteinExistence type="predicted"/>
<accession>A0ABN9TUB0</accession>
<dbReference type="Proteomes" id="UP001189429">
    <property type="component" value="Unassembled WGS sequence"/>
</dbReference>
<name>A0ABN9TUB0_9DINO</name>
<reference evidence="1" key="1">
    <citation type="submission" date="2023-10" db="EMBL/GenBank/DDBJ databases">
        <authorList>
            <person name="Chen Y."/>
            <person name="Shah S."/>
            <person name="Dougan E. K."/>
            <person name="Thang M."/>
            <person name="Chan C."/>
        </authorList>
    </citation>
    <scope>NUCLEOTIDE SEQUENCE [LARGE SCALE GENOMIC DNA]</scope>
</reference>
<evidence type="ECO:0000313" key="1">
    <source>
        <dbReference type="EMBL" id="CAK0849817.1"/>
    </source>
</evidence>
<protein>
    <recommendedName>
        <fullName evidence="3">MMS19 nucleotide excision repair protein</fullName>
    </recommendedName>
</protein>
<organism evidence="1 2">
    <name type="scientific">Prorocentrum cordatum</name>
    <dbReference type="NCBI Taxonomy" id="2364126"/>
    <lineage>
        <taxon>Eukaryota</taxon>
        <taxon>Sar</taxon>
        <taxon>Alveolata</taxon>
        <taxon>Dinophyceae</taxon>
        <taxon>Prorocentrales</taxon>
        <taxon>Prorocentraceae</taxon>
        <taxon>Prorocentrum</taxon>
    </lineage>
</organism>
<dbReference type="EMBL" id="CAUYUJ010015094">
    <property type="protein sequence ID" value="CAK0849817.1"/>
    <property type="molecule type" value="Genomic_DNA"/>
</dbReference>
<comment type="caution">
    <text evidence="1">The sequence shown here is derived from an EMBL/GenBank/DDBJ whole genome shotgun (WGS) entry which is preliminary data.</text>
</comment>
<evidence type="ECO:0008006" key="3">
    <source>
        <dbReference type="Google" id="ProtNLM"/>
    </source>
</evidence>